<dbReference type="VEuPathDB" id="FungiDB:TRICI_003131"/>
<dbReference type="AlphaFoldDB" id="A0A642V502"/>
<sequence length="227" mass="25847">MPIVRTLLKRPIISCLRPVGEPRYLTLATPSHNSLDWISEARKHGRYQNQFKRLAKVRNRTDSDSLVNSLLGTEYVIPKYEELEIMSPRLRNFPHKRDQYWSLATLGSGLLRIQCNVFTISAGYKGIIPVNGLYFENLVDQENTLTTLNVLRTFVREHGLSSAIVADPSDSISQNQELHAIDSLFMLIGSVYKHHGTSKAEDFLQERIINGINGLSHINMKLNSDWV</sequence>
<evidence type="ECO:0000313" key="2">
    <source>
        <dbReference type="Proteomes" id="UP000761534"/>
    </source>
</evidence>
<dbReference type="EMBL" id="SWFS01000221">
    <property type="protein sequence ID" value="KAA8913700.1"/>
    <property type="molecule type" value="Genomic_DNA"/>
</dbReference>
<gene>
    <name evidence="1" type="ORF">TRICI_003131</name>
</gene>
<organism evidence="1 2">
    <name type="scientific">Trichomonascus ciferrii</name>
    <dbReference type="NCBI Taxonomy" id="44093"/>
    <lineage>
        <taxon>Eukaryota</taxon>
        <taxon>Fungi</taxon>
        <taxon>Dikarya</taxon>
        <taxon>Ascomycota</taxon>
        <taxon>Saccharomycotina</taxon>
        <taxon>Dipodascomycetes</taxon>
        <taxon>Dipodascales</taxon>
        <taxon>Trichomonascaceae</taxon>
        <taxon>Trichomonascus</taxon>
        <taxon>Trichomonascus ciferrii complex</taxon>
    </lineage>
</organism>
<evidence type="ECO:0000313" key="1">
    <source>
        <dbReference type="EMBL" id="KAA8913700.1"/>
    </source>
</evidence>
<dbReference type="Proteomes" id="UP000761534">
    <property type="component" value="Unassembled WGS sequence"/>
</dbReference>
<comment type="caution">
    <text evidence="1">The sequence shown here is derived from an EMBL/GenBank/DDBJ whole genome shotgun (WGS) entry which is preliminary data.</text>
</comment>
<proteinExistence type="predicted"/>
<protein>
    <recommendedName>
        <fullName evidence="3">RNase III domain-containing protein</fullName>
    </recommendedName>
</protein>
<name>A0A642V502_9ASCO</name>
<accession>A0A642V502</accession>
<keyword evidence="2" id="KW-1185">Reference proteome</keyword>
<reference evidence="1" key="1">
    <citation type="journal article" date="2019" name="G3 (Bethesda)">
        <title>Genome Assemblies of Two Rare Opportunistic Yeast Pathogens: Diutina rugosa (syn. Candida rugosa) and Trichomonascus ciferrii (syn. Candida ciferrii).</title>
        <authorList>
            <person name="Mixao V."/>
            <person name="Saus E."/>
            <person name="Hansen A.P."/>
            <person name="Lass-Florl C."/>
            <person name="Gabaldon T."/>
        </authorList>
    </citation>
    <scope>NUCLEOTIDE SEQUENCE</scope>
    <source>
        <strain evidence="1">CBS 4856</strain>
    </source>
</reference>
<evidence type="ECO:0008006" key="3">
    <source>
        <dbReference type="Google" id="ProtNLM"/>
    </source>
</evidence>